<evidence type="ECO:0000256" key="1">
    <source>
        <dbReference type="SAM" id="Phobius"/>
    </source>
</evidence>
<reference evidence="2 3" key="1">
    <citation type="journal article" date="2016" name="Nat. Commun.">
        <title>Thousands of microbial genomes shed light on interconnected biogeochemical processes in an aquifer system.</title>
        <authorList>
            <person name="Anantharaman K."/>
            <person name="Brown C.T."/>
            <person name="Hug L.A."/>
            <person name="Sharon I."/>
            <person name="Castelle C.J."/>
            <person name="Probst A.J."/>
            <person name="Thomas B.C."/>
            <person name="Singh A."/>
            <person name="Wilkins M.J."/>
            <person name="Karaoz U."/>
            <person name="Brodie E.L."/>
            <person name="Williams K.H."/>
            <person name="Hubbard S.S."/>
            <person name="Banfield J.F."/>
        </authorList>
    </citation>
    <scope>NUCLEOTIDE SEQUENCE [LARGE SCALE GENOMIC DNA]</scope>
</reference>
<proteinExistence type="predicted"/>
<accession>A0A1F7I8K6</accession>
<dbReference type="STRING" id="1802055.A3A74_04335"/>
<name>A0A1F7I8K6_9BACT</name>
<protein>
    <submittedName>
        <fullName evidence="2">Uncharacterized protein</fullName>
    </submittedName>
</protein>
<organism evidence="2 3">
    <name type="scientific">Candidatus Roizmanbacteria bacterium RIFCSPLOWO2_01_FULL_35_13</name>
    <dbReference type="NCBI Taxonomy" id="1802055"/>
    <lineage>
        <taxon>Bacteria</taxon>
        <taxon>Candidatus Roizmaniibacteriota</taxon>
    </lineage>
</organism>
<gene>
    <name evidence="2" type="ORF">A3A74_04335</name>
</gene>
<keyword evidence="1" id="KW-0812">Transmembrane</keyword>
<dbReference type="EMBL" id="MGAF01000045">
    <property type="protein sequence ID" value="OGK39696.1"/>
    <property type="molecule type" value="Genomic_DNA"/>
</dbReference>
<sequence length="100" mass="10907">MEVAKAPILEQIFVNLSKLGVPMHGLLANMDKVKLGGKVDLVEGIAIGGWTLVGALVGELARNAWHHLEKDYKWKPSELLWPGITAAFFAIYPTAIALKD</sequence>
<keyword evidence="1" id="KW-0472">Membrane</keyword>
<comment type="caution">
    <text evidence="2">The sequence shown here is derived from an EMBL/GenBank/DDBJ whole genome shotgun (WGS) entry which is preliminary data.</text>
</comment>
<feature type="transmembrane region" description="Helical" evidence="1">
    <location>
        <begin position="79"/>
        <end position="98"/>
    </location>
</feature>
<keyword evidence="1" id="KW-1133">Transmembrane helix</keyword>
<evidence type="ECO:0000313" key="2">
    <source>
        <dbReference type="EMBL" id="OGK39696.1"/>
    </source>
</evidence>
<dbReference type="Proteomes" id="UP000179270">
    <property type="component" value="Unassembled WGS sequence"/>
</dbReference>
<dbReference type="AlphaFoldDB" id="A0A1F7I8K6"/>
<evidence type="ECO:0000313" key="3">
    <source>
        <dbReference type="Proteomes" id="UP000179270"/>
    </source>
</evidence>